<keyword evidence="9" id="KW-0812">Transmembrane</keyword>
<evidence type="ECO:0000256" key="6">
    <source>
        <dbReference type="ARBA" id="ARBA00022801"/>
    </source>
</evidence>
<dbReference type="Pfam" id="PF01431">
    <property type="entry name" value="Peptidase_M13"/>
    <property type="match status" value="1"/>
</dbReference>
<dbReference type="GO" id="GO:0005886">
    <property type="term" value="C:plasma membrane"/>
    <property type="evidence" value="ECO:0007669"/>
    <property type="project" value="UniProtKB-SubCell"/>
</dbReference>
<comment type="cofactor">
    <cofactor evidence="1">
        <name>Zn(2+)</name>
        <dbReference type="ChEBI" id="CHEBI:29105"/>
    </cofactor>
</comment>
<dbReference type="Proteomes" id="UP000198287">
    <property type="component" value="Unassembled WGS sequence"/>
</dbReference>
<evidence type="ECO:0000313" key="13">
    <source>
        <dbReference type="Proteomes" id="UP000198287"/>
    </source>
</evidence>
<dbReference type="GO" id="GO:0004222">
    <property type="term" value="F:metalloendopeptidase activity"/>
    <property type="evidence" value="ECO:0007669"/>
    <property type="project" value="InterPro"/>
</dbReference>
<proteinExistence type="inferred from homology"/>
<feature type="transmembrane region" description="Helical" evidence="9">
    <location>
        <begin position="74"/>
        <end position="95"/>
    </location>
</feature>
<name>A0A226EMH1_FOLCA</name>
<comment type="similarity">
    <text evidence="3">Belongs to the peptidase M13 family.</text>
</comment>
<dbReference type="PANTHER" id="PTHR11733">
    <property type="entry name" value="ZINC METALLOPROTEASE FAMILY M13 NEPRILYSIN-RELATED"/>
    <property type="match status" value="1"/>
</dbReference>
<accession>A0A226EMH1</accession>
<evidence type="ECO:0000313" key="12">
    <source>
        <dbReference type="EMBL" id="OXA58659.1"/>
    </source>
</evidence>
<evidence type="ECO:0000256" key="5">
    <source>
        <dbReference type="ARBA" id="ARBA00022723"/>
    </source>
</evidence>
<keyword evidence="4" id="KW-0645">Protease</keyword>
<dbReference type="STRING" id="158441.A0A226EMH1"/>
<evidence type="ECO:0000259" key="11">
    <source>
        <dbReference type="Pfam" id="PF05649"/>
    </source>
</evidence>
<dbReference type="InterPro" id="IPR024079">
    <property type="entry name" value="MetalloPept_cat_dom_sf"/>
</dbReference>
<dbReference type="EMBL" id="LNIX01000003">
    <property type="protein sequence ID" value="OXA58659.1"/>
    <property type="molecule type" value="Genomic_DNA"/>
</dbReference>
<keyword evidence="9" id="KW-0472">Membrane</keyword>
<dbReference type="InterPro" id="IPR042089">
    <property type="entry name" value="Peptidase_M13_dom_2"/>
</dbReference>
<sequence>MGSKAILENKSSLSNLISPVSPPTSACSSSDFSGFHLPPATTRIYPYSNFVGKNNTKFKQRRNRNGNNSSQHGLLSAFFWFALGTFISVLVIFIATQTLVLDLTSSSTKKHLCEQQPQGQEDNNLTDSASNGDKCFRVECLKAASRIMHRMDQTQQPCDDFYQFSCGRFIAHNEIPDDSFQRSTLQEMQESILVDIKKLIDQPGSANENIAIQKARQLYTSCMHNSFRTSHFTDYKHLPIYQVLNADGIGFWPILEGSNWNKSEYSLERLLAQLISHQVQSIFEIYVTPDDVDSSQYLLQFYKGEPAMEKAFFLNSTNPDYMKYFRSYKRLLLESILILSQGSPTVSSDVDAILDFETKFAKLSQDSRCHFDGFNLDSTEDETNGRITIAEMKAKVQNIDWRLLVQNTFDVLNIERNVTDEMYVYFHCTEFFPKLVALVNQTDSRTVTNYLVWRFVFRYMPFLGNKFLQIWSEFMKDVPDTNEEKLYLSRWKYCANIVNDGFGLTVAYLYVQENYKKSTEMKIKEMISYLKRAFEKIIVEQAWLDSRFKQDVIDKLQNMGSKIGIPSFILEEKALEHEYEGLDFNETYFLMNILKLRRYEVSKEIRKVNRPVDKDRDWLVQPMVANAFHNPTANEIVIPLGILRYPMFEENYPMYLNFANLGIVISHEITHGFDHQGRHYDRDGNFTSSWWPDEVISAFKTQAICFADQYAKFEMPMVNTNVDGNETLADNVCDNSALRVAFLAYQLWVQDHGVEPSLPGVNFTIPQIFYISYGQVSTQLICK</sequence>
<comment type="caution">
    <text evidence="12">The sequence shown here is derived from an EMBL/GenBank/DDBJ whole genome shotgun (WGS) entry which is preliminary data.</text>
</comment>
<evidence type="ECO:0000256" key="4">
    <source>
        <dbReference type="ARBA" id="ARBA00022670"/>
    </source>
</evidence>
<dbReference type="Gene3D" id="3.40.390.10">
    <property type="entry name" value="Collagenase (Catalytic Domain)"/>
    <property type="match status" value="1"/>
</dbReference>
<dbReference type="OMA" id="LSRWKEC"/>
<reference evidence="12 13" key="1">
    <citation type="submission" date="2015-12" db="EMBL/GenBank/DDBJ databases">
        <title>The genome of Folsomia candida.</title>
        <authorList>
            <person name="Faddeeva A."/>
            <person name="Derks M.F."/>
            <person name="Anvar Y."/>
            <person name="Smit S."/>
            <person name="Van Straalen N."/>
            <person name="Roelofs D."/>
        </authorList>
    </citation>
    <scope>NUCLEOTIDE SEQUENCE [LARGE SCALE GENOMIC DNA]</scope>
    <source>
        <strain evidence="12 13">VU population</strain>
        <tissue evidence="12">Whole body</tissue>
    </source>
</reference>
<keyword evidence="5" id="KW-0479">Metal-binding</keyword>
<evidence type="ECO:0000256" key="9">
    <source>
        <dbReference type="SAM" id="Phobius"/>
    </source>
</evidence>
<dbReference type="PANTHER" id="PTHR11733:SF167">
    <property type="entry name" value="FI17812P1-RELATED"/>
    <property type="match status" value="1"/>
</dbReference>
<dbReference type="Pfam" id="PF05649">
    <property type="entry name" value="Peptidase_M13_N"/>
    <property type="match status" value="1"/>
</dbReference>
<dbReference type="OrthoDB" id="6475849at2759"/>
<dbReference type="SUPFAM" id="SSF55486">
    <property type="entry name" value="Metalloproteases ('zincins'), catalytic domain"/>
    <property type="match status" value="1"/>
</dbReference>
<evidence type="ECO:0000256" key="7">
    <source>
        <dbReference type="ARBA" id="ARBA00022833"/>
    </source>
</evidence>
<feature type="domain" description="Peptidase M13 C-terminal" evidence="10">
    <location>
        <begin position="626"/>
        <end position="776"/>
    </location>
</feature>
<comment type="subcellular location">
    <subcellularLocation>
        <location evidence="2">Cell membrane</location>
        <topology evidence="2">Single-pass type II membrane protein</topology>
    </subcellularLocation>
</comment>
<keyword evidence="13" id="KW-1185">Reference proteome</keyword>
<dbReference type="AlphaFoldDB" id="A0A226EMH1"/>
<dbReference type="PROSITE" id="PS51885">
    <property type="entry name" value="NEPRILYSIN"/>
    <property type="match status" value="1"/>
</dbReference>
<dbReference type="GO" id="GO:0016485">
    <property type="term" value="P:protein processing"/>
    <property type="evidence" value="ECO:0007669"/>
    <property type="project" value="TreeGrafter"/>
</dbReference>
<dbReference type="InterPro" id="IPR000718">
    <property type="entry name" value="Peptidase_M13"/>
</dbReference>
<keyword evidence="7" id="KW-0862">Zinc</keyword>
<keyword evidence="9" id="KW-1133">Transmembrane helix</keyword>
<evidence type="ECO:0000256" key="1">
    <source>
        <dbReference type="ARBA" id="ARBA00001947"/>
    </source>
</evidence>
<dbReference type="PRINTS" id="PR00786">
    <property type="entry name" value="NEPRILYSIN"/>
</dbReference>
<feature type="domain" description="Peptidase M13 N-terminal" evidence="11">
    <location>
        <begin position="157"/>
        <end position="566"/>
    </location>
</feature>
<organism evidence="12 13">
    <name type="scientific">Folsomia candida</name>
    <name type="common">Springtail</name>
    <dbReference type="NCBI Taxonomy" id="158441"/>
    <lineage>
        <taxon>Eukaryota</taxon>
        <taxon>Metazoa</taxon>
        <taxon>Ecdysozoa</taxon>
        <taxon>Arthropoda</taxon>
        <taxon>Hexapoda</taxon>
        <taxon>Collembola</taxon>
        <taxon>Entomobryomorpha</taxon>
        <taxon>Isotomoidea</taxon>
        <taxon>Isotomidae</taxon>
        <taxon>Proisotominae</taxon>
        <taxon>Folsomia</taxon>
    </lineage>
</organism>
<dbReference type="GO" id="GO:0046872">
    <property type="term" value="F:metal ion binding"/>
    <property type="evidence" value="ECO:0007669"/>
    <property type="project" value="UniProtKB-KW"/>
</dbReference>
<keyword evidence="6" id="KW-0378">Hydrolase</keyword>
<dbReference type="InterPro" id="IPR008753">
    <property type="entry name" value="Peptidase_M13_N"/>
</dbReference>
<keyword evidence="8" id="KW-0482">Metalloprotease</keyword>
<evidence type="ECO:0000256" key="3">
    <source>
        <dbReference type="ARBA" id="ARBA00007357"/>
    </source>
</evidence>
<evidence type="ECO:0000259" key="10">
    <source>
        <dbReference type="Pfam" id="PF01431"/>
    </source>
</evidence>
<gene>
    <name evidence="12" type="ORF">Fcan01_08347</name>
</gene>
<evidence type="ECO:0000256" key="2">
    <source>
        <dbReference type="ARBA" id="ARBA00004401"/>
    </source>
</evidence>
<protein>
    <submittedName>
        <fullName evidence="12">Membrane metallo-endopeptidase-like 1</fullName>
    </submittedName>
</protein>
<dbReference type="CDD" id="cd08662">
    <property type="entry name" value="M13"/>
    <property type="match status" value="1"/>
</dbReference>
<dbReference type="Gene3D" id="1.10.1380.10">
    <property type="entry name" value="Neutral endopeptidase , domain2"/>
    <property type="match status" value="1"/>
</dbReference>
<dbReference type="InterPro" id="IPR018497">
    <property type="entry name" value="Peptidase_M13_C"/>
</dbReference>
<evidence type="ECO:0000256" key="8">
    <source>
        <dbReference type="ARBA" id="ARBA00023049"/>
    </source>
</evidence>